<evidence type="ECO:0000313" key="2">
    <source>
        <dbReference type="EMBL" id="TWI37018.1"/>
    </source>
</evidence>
<comment type="caution">
    <text evidence="2">The sequence shown here is derived from an EMBL/GenBank/DDBJ whole genome shotgun (WGS) entry which is preliminary data.</text>
</comment>
<organism evidence="2 3">
    <name type="scientific">Paracoccus sulfuroxidans</name>
    <dbReference type="NCBI Taxonomy" id="384678"/>
    <lineage>
        <taxon>Bacteria</taxon>
        <taxon>Pseudomonadati</taxon>
        <taxon>Pseudomonadota</taxon>
        <taxon>Alphaproteobacteria</taxon>
        <taxon>Rhodobacterales</taxon>
        <taxon>Paracoccaceae</taxon>
        <taxon>Paracoccus</taxon>
    </lineage>
</organism>
<protein>
    <submittedName>
        <fullName evidence="2">Histidine phosphotransferase ChpT</fullName>
    </submittedName>
</protein>
<keyword evidence="2" id="KW-0808">Transferase</keyword>
<dbReference type="EMBL" id="VLKU01000002">
    <property type="protein sequence ID" value="TWI37018.1"/>
    <property type="molecule type" value="Genomic_DNA"/>
</dbReference>
<evidence type="ECO:0000259" key="1">
    <source>
        <dbReference type="Pfam" id="PF10090"/>
    </source>
</evidence>
<dbReference type="OrthoDB" id="9803702at2"/>
<sequence length="217" mass="23734">MNAHSTELAPEAGRLEAAQLAALIGSRLCHDIVSPLGAIGNGLELLQISDQFPGLAKSPELQLIAESVEAARIRIKWFRMAFGHVAADQRLACNELSALFREIERGGRLRITLDCTGDLPRTEARMILLALMCVETAMPWGGQVQIARTATGWRLQAEASRTRQMPVLWAWLDGTHGPSVAEPPPAEVHFPLLAAFARDHGREISWSVGENRAELAF</sequence>
<dbReference type="RefSeq" id="WP_145396475.1">
    <property type="nucleotide sequence ID" value="NZ_VLKU01000002.1"/>
</dbReference>
<dbReference type="AlphaFoldDB" id="A0A562NXR7"/>
<name>A0A562NXR7_9RHOB</name>
<dbReference type="Gene3D" id="1.10.287.130">
    <property type="match status" value="1"/>
</dbReference>
<dbReference type="GO" id="GO:0016740">
    <property type="term" value="F:transferase activity"/>
    <property type="evidence" value="ECO:0007669"/>
    <property type="project" value="UniProtKB-KW"/>
</dbReference>
<accession>A0A562NXR7</accession>
<proteinExistence type="predicted"/>
<evidence type="ECO:0000313" key="3">
    <source>
        <dbReference type="Proteomes" id="UP000316225"/>
    </source>
</evidence>
<gene>
    <name evidence="2" type="ORF">IQ24_00809</name>
</gene>
<dbReference type="Proteomes" id="UP000316225">
    <property type="component" value="Unassembled WGS sequence"/>
</dbReference>
<keyword evidence="3" id="KW-1185">Reference proteome</keyword>
<feature type="domain" description="Histidine phosphotransferase ChpT C-terminal" evidence="1">
    <location>
        <begin position="94"/>
        <end position="211"/>
    </location>
</feature>
<reference evidence="2 3" key="1">
    <citation type="journal article" date="2015" name="Stand. Genomic Sci.">
        <title>Genomic Encyclopedia of Bacterial and Archaeal Type Strains, Phase III: the genomes of soil and plant-associated and newly described type strains.</title>
        <authorList>
            <person name="Whitman W.B."/>
            <person name="Woyke T."/>
            <person name="Klenk H.P."/>
            <person name="Zhou Y."/>
            <person name="Lilburn T.G."/>
            <person name="Beck B.J."/>
            <person name="De Vos P."/>
            <person name="Vandamme P."/>
            <person name="Eisen J.A."/>
            <person name="Garrity G."/>
            <person name="Hugenholtz P."/>
            <person name="Kyrpides N.C."/>
        </authorList>
    </citation>
    <scope>NUCLEOTIDE SEQUENCE [LARGE SCALE GENOMIC DNA]</scope>
    <source>
        <strain evidence="2 3">CGMCC 1.5364</strain>
    </source>
</reference>
<dbReference type="Gene3D" id="3.30.565.10">
    <property type="entry name" value="Histidine kinase-like ATPase, C-terminal domain"/>
    <property type="match status" value="1"/>
</dbReference>
<dbReference type="Pfam" id="PF10090">
    <property type="entry name" value="HPTransfase"/>
    <property type="match status" value="1"/>
</dbReference>
<dbReference type="InterPro" id="IPR018762">
    <property type="entry name" value="ChpT_C"/>
</dbReference>
<dbReference type="InterPro" id="IPR036890">
    <property type="entry name" value="HATPase_C_sf"/>
</dbReference>